<dbReference type="Gene3D" id="3.90.1200.10">
    <property type="match status" value="1"/>
</dbReference>
<dbReference type="EMBL" id="CP003060">
    <property type="protein sequence ID" value="AEP31336.1"/>
    <property type="molecule type" value="Genomic_DNA"/>
</dbReference>
<dbReference type="InterPro" id="IPR004119">
    <property type="entry name" value="EcKL"/>
</dbReference>
<evidence type="ECO:0000313" key="3">
    <source>
        <dbReference type="Proteomes" id="UP000009282"/>
    </source>
</evidence>
<organism evidence="2 3">
    <name type="scientific">Glaciecola nitratireducens (strain JCM 12485 / KCTC 12276 / FR1064)</name>
    <dbReference type="NCBI Taxonomy" id="1085623"/>
    <lineage>
        <taxon>Bacteria</taxon>
        <taxon>Pseudomonadati</taxon>
        <taxon>Pseudomonadota</taxon>
        <taxon>Gammaproteobacteria</taxon>
        <taxon>Alteromonadales</taxon>
        <taxon>Alteromonadaceae</taxon>
        <taxon>Brumicola</taxon>
    </lineage>
</organism>
<protein>
    <recommendedName>
        <fullName evidence="1">CHK kinase-like domain-containing protein</fullName>
    </recommendedName>
</protein>
<dbReference type="InterPro" id="IPR011009">
    <property type="entry name" value="Kinase-like_dom_sf"/>
</dbReference>
<accession>G4QE62</accession>
<keyword evidence="3" id="KW-1185">Reference proteome</keyword>
<dbReference type="PANTHER" id="PTHR11012">
    <property type="entry name" value="PROTEIN KINASE-LIKE DOMAIN-CONTAINING"/>
    <property type="match status" value="1"/>
</dbReference>
<dbReference type="Proteomes" id="UP000009282">
    <property type="component" value="Chromosome"/>
</dbReference>
<dbReference type="KEGG" id="gni:GNIT_3242"/>
<gene>
    <name evidence="2" type="ordered locus">GNIT_3242</name>
</gene>
<evidence type="ECO:0000259" key="1">
    <source>
        <dbReference type="SMART" id="SM00587"/>
    </source>
</evidence>
<name>G4QE62_GLANF</name>
<dbReference type="AlphaFoldDB" id="G4QE62"/>
<dbReference type="PANTHER" id="PTHR11012:SF30">
    <property type="entry name" value="PROTEIN KINASE-LIKE DOMAIN-CONTAINING"/>
    <property type="match status" value="1"/>
</dbReference>
<dbReference type="InterPro" id="IPR015897">
    <property type="entry name" value="CHK_kinase-like"/>
</dbReference>
<dbReference type="RefSeq" id="WP_014110207.1">
    <property type="nucleotide sequence ID" value="NC_016041.1"/>
</dbReference>
<proteinExistence type="predicted"/>
<dbReference type="eggNOG" id="COG2334">
    <property type="taxonomic scope" value="Bacteria"/>
</dbReference>
<dbReference type="Pfam" id="PF02958">
    <property type="entry name" value="EcKL"/>
    <property type="match status" value="2"/>
</dbReference>
<dbReference type="SUPFAM" id="SSF56112">
    <property type="entry name" value="Protein kinase-like (PK-like)"/>
    <property type="match status" value="1"/>
</dbReference>
<evidence type="ECO:0000313" key="2">
    <source>
        <dbReference type="EMBL" id="AEP31336.1"/>
    </source>
</evidence>
<dbReference type="HOGENOM" id="CLU_049945_0_0_6"/>
<sequence length="336" mass="38386">MSKVNDATLTFIQSSFADPDVFKIASIQMLWSAYGEIARYYVPSLNKSVIVKLVMPPVQSNHPKGWNGQHSHQRKLDSYINESIFYKQYSQQTDTLCRTPSCYFAHTNIASDRPEDKTNSPNSVLIMEDLDQAGFSERINHASLKAVKLGVRWLAKFHAKFLNQNLRDVWPIGTYWHLATRPDEYARMPEGELKRKASKFDSALNNARFQTLLHGDAKLANFCFSANTNDLAAVDFQYVGRGVGVKDLMYFLGSCLDADELALHANSLVDEYFSILRLSIQNDHQELDFSSLECEWRTLLPLVWADFERFLVGWATEHYKVNDYMKNQTSIALASV</sequence>
<dbReference type="SMART" id="SM00587">
    <property type="entry name" value="CHK"/>
    <property type="match status" value="1"/>
</dbReference>
<reference evidence="2 3" key="1">
    <citation type="journal article" date="2011" name="J. Bacteriol.">
        <title>Complete genome sequence of seawater bacterium Glaciecola nitratireducens FR1064T.</title>
        <authorList>
            <person name="Bian F."/>
            <person name="Qin Q.L."/>
            <person name="Xie B.B."/>
            <person name="Shu Y.L."/>
            <person name="Zhang X.Y."/>
            <person name="Yu Y."/>
            <person name="Chen B."/>
            <person name="Chen X.L."/>
            <person name="Zhou B.C."/>
            <person name="Zhang Y.Z."/>
        </authorList>
    </citation>
    <scope>NUCLEOTIDE SEQUENCE [LARGE SCALE GENOMIC DNA]</scope>
    <source>
        <strain evidence="3">JCM 12485 / KCTC 12276 / FR1064</strain>
    </source>
</reference>
<dbReference type="OrthoDB" id="9769860at2"/>
<feature type="domain" description="CHK kinase-like" evidence="1">
    <location>
        <begin position="125"/>
        <end position="282"/>
    </location>
</feature>